<dbReference type="InterPro" id="IPR012910">
    <property type="entry name" value="Plug_dom"/>
</dbReference>
<evidence type="ECO:0000256" key="10">
    <source>
        <dbReference type="ARBA" id="ARBA00023237"/>
    </source>
</evidence>
<dbReference type="RefSeq" id="WP_160363656.1">
    <property type="nucleotide sequence ID" value="NZ_JACEIB010000003.1"/>
</dbReference>
<feature type="signal peptide" evidence="13">
    <location>
        <begin position="1"/>
        <end position="35"/>
    </location>
</feature>
<dbReference type="Gene3D" id="2.40.170.20">
    <property type="entry name" value="TonB-dependent receptor, beta-barrel domain"/>
    <property type="match status" value="1"/>
</dbReference>
<evidence type="ECO:0000256" key="1">
    <source>
        <dbReference type="ARBA" id="ARBA00004571"/>
    </source>
</evidence>
<dbReference type="Pfam" id="PF00593">
    <property type="entry name" value="TonB_dep_Rec_b-barrel"/>
    <property type="match status" value="1"/>
</dbReference>
<dbReference type="PANTHER" id="PTHR32552">
    <property type="entry name" value="FERRICHROME IRON RECEPTOR-RELATED"/>
    <property type="match status" value="1"/>
</dbReference>
<evidence type="ECO:0000256" key="13">
    <source>
        <dbReference type="SAM" id="SignalP"/>
    </source>
</evidence>
<gene>
    <name evidence="16" type="ORF">HZF05_07090</name>
</gene>
<keyword evidence="4" id="KW-0410">Iron transport</keyword>
<dbReference type="InterPro" id="IPR000531">
    <property type="entry name" value="Beta-barrel_TonB"/>
</dbReference>
<keyword evidence="9 11" id="KW-0472">Membrane</keyword>
<evidence type="ECO:0000313" key="17">
    <source>
        <dbReference type="Proteomes" id="UP000570166"/>
    </source>
</evidence>
<keyword evidence="16" id="KW-0675">Receptor</keyword>
<keyword evidence="3 11" id="KW-1134">Transmembrane beta strand</keyword>
<feature type="chain" id="PRO_5032824635" evidence="13">
    <location>
        <begin position="36"/>
        <end position="751"/>
    </location>
</feature>
<accession>A0A838L598</accession>
<comment type="similarity">
    <text evidence="11 12">Belongs to the TonB-dependent receptor family.</text>
</comment>
<evidence type="ECO:0000259" key="14">
    <source>
        <dbReference type="Pfam" id="PF00593"/>
    </source>
</evidence>
<keyword evidence="5 11" id="KW-0812">Transmembrane</keyword>
<keyword evidence="8 12" id="KW-0798">TonB box</keyword>
<evidence type="ECO:0000313" key="16">
    <source>
        <dbReference type="EMBL" id="MBA2933865.1"/>
    </source>
</evidence>
<dbReference type="PANTHER" id="PTHR32552:SF81">
    <property type="entry name" value="TONB-DEPENDENT OUTER MEMBRANE RECEPTOR"/>
    <property type="match status" value="1"/>
</dbReference>
<evidence type="ECO:0000256" key="11">
    <source>
        <dbReference type="PROSITE-ProRule" id="PRU01360"/>
    </source>
</evidence>
<keyword evidence="13" id="KW-0732">Signal</keyword>
<evidence type="ECO:0000256" key="9">
    <source>
        <dbReference type="ARBA" id="ARBA00023136"/>
    </source>
</evidence>
<evidence type="ECO:0000256" key="2">
    <source>
        <dbReference type="ARBA" id="ARBA00022448"/>
    </source>
</evidence>
<organism evidence="16 17">
    <name type="scientific">Sphingomonas chungangi</name>
    <dbReference type="NCBI Taxonomy" id="2683589"/>
    <lineage>
        <taxon>Bacteria</taxon>
        <taxon>Pseudomonadati</taxon>
        <taxon>Pseudomonadota</taxon>
        <taxon>Alphaproteobacteria</taxon>
        <taxon>Sphingomonadales</taxon>
        <taxon>Sphingomonadaceae</taxon>
        <taxon>Sphingomonas</taxon>
    </lineage>
</organism>
<keyword evidence="6" id="KW-0408">Iron</keyword>
<keyword evidence="7" id="KW-0406">Ion transport</keyword>
<comment type="subcellular location">
    <subcellularLocation>
        <location evidence="1 11">Cell outer membrane</location>
        <topology evidence="1 11">Multi-pass membrane protein</topology>
    </subcellularLocation>
</comment>
<feature type="domain" description="TonB-dependent receptor-like beta-barrel" evidence="14">
    <location>
        <begin position="309"/>
        <end position="717"/>
    </location>
</feature>
<evidence type="ECO:0000259" key="15">
    <source>
        <dbReference type="Pfam" id="PF07715"/>
    </source>
</evidence>
<dbReference type="EMBL" id="JACEIB010000003">
    <property type="protein sequence ID" value="MBA2933865.1"/>
    <property type="molecule type" value="Genomic_DNA"/>
</dbReference>
<dbReference type="Pfam" id="PF07715">
    <property type="entry name" value="Plug"/>
    <property type="match status" value="1"/>
</dbReference>
<dbReference type="GO" id="GO:0009279">
    <property type="term" value="C:cell outer membrane"/>
    <property type="evidence" value="ECO:0007669"/>
    <property type="project" value="UniProtKB-SubCell"/>
</dbReference>
<evidence type="ECO:0000256" key="12">
    <source>
        <dbReference type="RuleBase" id="RU003357"/>
    </source>
</evidence>
<dbReference type="SUPFAM" id="SSF56935">
    <property type="entry name" value="Porins"/>
    <property type="match status" value="1"/>
</dbReference>
<evidence type="ECO:0000256" key="4">
    <source>
        <dbReference type="ARBA" id="ARBA00022496"/>
    </source>
</evidence>
<name>A0A838L598_9SPHN</name>
<evidence type="ECO:0000256" key="3">
    <source>
        <dbReference type="ARBA" id="ARBA00022452"/>
    </source>
</evidence>
<evidence type="ECO:0000256" key="6">
    <source>
        <dbReference type="ARBA" id="ARBA00023004"/>
    </source>
</evidence>
<evidence type="ECO:0000256" key="8">
    <source>
        <dbReference type="ARBA" id="ARBA00023077"/>
    </source>
</evidence>
<comment type="caution">
    <text evidence="16">The sequence shown here is derived from an EMBL/GenBank/DDBJ whole genome shotgun (WGS) entry which is preliminary data.</text>
</comment>
<keyword evidence="17" id="KW-1185">Reference proteome</keyword>
<dbReference type="InterPro" id="IPR036942">
    <property type="entry name" value="Beta-barrel_TonB_sf"/>
</dbReference>
<sequence>MAIRAASRLQYALLTGTRLAGLAFVVLPAMAHAQAAPALATASTAGTASSNADIVVTAQRRSERLVDVPITITSVSAAKLNNAGVTASNALSQVVPAFRLDYNGSFAQPTIRGVSTALANVGGGSSVGVYIDGFYNPSPLTQDFAFLNVSNIQVLKGPQGTLFGRNTTAGAVLVTTLEPQEKTAVQAKLDYSSFDTVNASFYGTTGIAKGLSADVGVLYKYTNGWFTNLTDGDDHVGKGYNFSLRTSLKYAFDDSGRNYILARYVHTKLVDPTTLDWSVYRDKDGRYETAAYAFDIPGAVFGKDNRHMAADPGFDPKFNAKLNAGQLTAKFDLGFATLTSYTQYRKERSRQDLEVDDSSAPIFRVAFNNLDTTKTQEVLLNSEPGGRLQWVVGAFYMDQVAQEKPFGAITPMIYPAYDTYIHIKSISGFGDATWNPFDKLFLTFGARYSSEKDSGHWDCFDAGYAAGFCPRPLGPDVTRISPPNHTFNSFTPRGVVRYQISPTANIYASVTKGYKAGLLDVNGFNYNGNPPYIKPEKITAYEGGFKYSHAGTHIELSGFYYDYKDLQVSIYVGTQSITTNAASSRVYGSELSVSQNLFGNFNISGGVAWNHGRYSKYLGAPGNVFDYTTGTANNTPVDASGNHMIRSPDWTGNVTLDDTFDVAQGKLNLNANVYYSSKIFFDAANRNEQKGYAVVNLRAAWTDPSDHFTFAAYCNNVTDKAYIAQVLPNGPGTAVAWNPPRVIGGSIAYKY</sequence>
<dbReference type="GO" id="GO:0006826">
    <property type="term" value="P:iron ion transport"/>
    <property type="evidence" value="ECO:0007669"/>
    <property type="project" value="UniProtKB-KW"/>
</dbReference>
<proteinExistence type="inferred from homology"/>
<dbReference type="InterPro" id="IPR039426">
    <property type="entry name" value="TonB-dep_rcpt-like"/>
</dbReference>
<reference evidence="16 17" key="1">
    <citation type="submission" date="2020-07" db="EMBL/GenBank/DDBJ databases">
        <authorList>
            <person name="Sun Q."/>
        </authorList>
    </citation>
    <scope>NUCLEOTIDE SEQUENCE [LARGE SCALE GENOMIC DNA]</scope>
    <source>
        <strain evidence="16 17">CGMCC 1.13654</strain>
    </source>
</reference>
<dbReference type="PROSITE" id="PS52016">
    <property type="entry name" value="TONB_DEPENDENT_REC_3"/>
    <property type="match status" value="1"/>
</dbReference>
<dbReference type="Proteomes" id="UP000570166">
    <property type="component" value="Unassembled WGS sequence"/>
</dbReference>
<feature type="domain" description="TonB-dependent receptor plug" evidence="15">
    <location>
        <begin position="66"/>
        <end position="171"/>
    </location>
</feature>
<dbReference type="AlphaFoldDB" id="A0A838L598"/>
<protein>
    <submittedName>
        <fullName evidence="16">TonB-dependent receptor</fullName>
    </submittedName>
</protein>
<evidence type="ECO:0000256" key="5">
    <source>
        <dbReference type="ARBA" id="ARBA00022692"/>
    </source>
</evidence>
<keyword evidence="2 11" id="KW-0813">Transport</keyword>
<evidence type="ECO:0000256" key="7">
    <source>
        <dbReference type="ARBA" id="ARBA00023065"/>
    </source>
</evidence>
<keyword evidence="10 11" id="KW-0998">Cell outer membrane</keyword>